<name>A0A450SDM9_9GAMM</name>
<dbReference type="AlphaFoldDB" id="A0A450SDM9"/>
<sequence>MLYAPERYFSAIYRFMYQNFTGLPKEDIEILEILESKCNPIGSWGKQARLTGRILRRIHSNPGDYGNNPGKSRPVFSARPNMIFIFWMACPAAPLPRLSMTERITTVLPDWGRWQAIRQ</sequence>
<dbReference type="EMBL" id="CAADFD010000007">
    <property type="protein sequence ID" value="VFJ50694.1"/>
    <property type="molecule type" value="Genomic_DNA"/>
</dbReference>
<reference evidence="2" key="1">
    <citation type="submission" date="2019-02" db="EMBL/GenBank/DDBJ databases">
        <authorList>
            <person name="Gruber-Vodicka R. H."/>
            <person name="Seah K. B. B."/>
        </authorList>
    </citation>
    <scope>NUCLEOTIDE SEQUENCE</scope>
    <source>
        <strain evidence="2">BECK_BZ106</strain>
        <strain evidence="1">BECK_BZ15</strain>
    </source>
</reference>
<evidence type="ECO:0000313" key="1">
    <source>
        <dbReference type="EMBL" id="VFJ44876.1"/>
    </source>
</evidence>
<dbReference type="EMBL" id="CAADEW010000008">
    <property type="protein sequence ID" value="VFJ44876.1"/>
    <property type="molecule type" value="Genomic_DNA"/>
</dbReference>
<protein>
    <submittedName>
        <fullName evidence="2">Uncharacterized protein</fullName>
    </submittedName>
</protein>
<organism evidence="2">
    <name type="scientific">Candidatus Kentrum sp. FW</name>
    <dbReference type="NCBI Taxonomy" id="2126338"/>
    <lineage>
        <taxon>Bacteria</taxon>
        <taxon>Pseudomonadati</taxon>
        <taxon>Pseudomonadota</taxon>
        <taxon>Gammaproteobacteria</taxon>
        <taxon>Candidatus Kentrum</taxon>
    </lineage>
</organism>
<evidence type="ECO:0000313" key="2">
    <source>
        <dbReference type="EMBL" id="VFJ50694.1"/>
    </source>
</evidence>
<accession>A0A450SDM9</accession>
<gene>
    <name evidence="1" type="ORF">BECKFW1821A_GA0114235_100849</name>
    <name evidence="2" type="ORF">BECKFW1821B_GA0114236_100743</name>
</gene>
<proteinExistence type="predicted"/>